<evidence type="ECO:0000313" key="4">
    <source>
        <dbReference type="Proteomes" id="UP000034883"/>
    </source>
</evidence>
<name>A0A0F6W337_9BACT</name>
<dbReference type="InterPro" id="IPR006976">
    <property type="entry name" value="VanZ-like"/>
</dbReference>
<protein>
    <recommendedName>
        <fullName evidence="2">VanZ-like domain-containing protein</fullName>
    </recommendedName>
</protein>
<organism evidence="3 4">
    <name type="scientific">Sandaracinus amylolyticus</name>
    <dbReference type="NCBI Taxonomy" id="927083"/>
    <lineage>
        <taxon>Bacteria</taxon>
        <taxon>Pseudomonadati</taxon>
        <taxon>Myxococcota</taxon>
        <taxon>Polyangia</taxon>
        <taxon>Polyangiales</taxon>
        <taxon>Sandaracinaceae</taxon>
        <taxon>Sandaracinus</taxon>
    </lineage>
</organism>
<evidence type="ECO:0000259" key="2">
    <source>
        <dbReference type="Pfam" id="PF04892"/>
    </source>
</evidence>
<dbReference type="NCBIfam" id="NF037970">
    <property type="entry name" value="vanZ_1"/>
    <property type="match status" value="1"/>
</dbReference>
<proteinExistence type="predicted"/>
<evidence type="ECO:0000256" key="1">
    <source>
        <dbReference type="SAM" id="Phobius"/>
    </source>
</evidence>
<gene>
    <name evidence="3" type="ORF">DB32_003335</name>
</gene>
<keyword evidence="4" id="KW-1185">Reference proteome</keyword>
<dbReference type="Pfam" id="PF04892">
    <property type="entry name" value="VanZ"/>
    <property type="match status" value="1"/>
</dbReference>
<keyword evidence="1" id="KW-0812">Transmembrane</keyword>
<dbReference type="KEGG" id="samy:DB32_003335"/>
<dbReference type="PANTHER" id="PTHR28008:SF1">
    <property type="entry name" value="DOMAIN PROTEIN, PUTATIVE (AFU_ORTHOLOGUE AFUA_3G10980)-RELATED"/>
    <property type="match status" value="1"/>
</dbReference>
<dbReference type="PANTHER" id="PTHR28008">
    <property type="entry name" value="DOMAIN PROTEIN, PUTATIVE (AFU_ORTHOLOGUE AFUA_3G10980)-RELATED"/>
    <property type="match status" value="1"/>
</dbReference>
<accession>A0A0F6W337</accession>
<keyword evidence="1" id="KW-1133">Transmembrane helix</keyword>
<dbReference type="EMBL" id="CP011125">
    <property type="protein sequence ID" value="AKF06186.1"/>
    <property type="molecule type" value="Genomic_DNA"/>
</dbReference>
<dbReference type="RefSeq" id="WP_053233381.1">
    <property type="nucleotide sequence ID" value="NZ_CP011125.1"/>
</dbReference>
<feature type="domain" description="VanZ-like" evidence="2">
    <location>
        <begin position="42"/>
        <end position="117"/>
    </location>
</feature>
<sequence length="135" mass="14486">MSVTRTRIALAWLPAVLYMALIWALSSIALPELPIDSFPLRDKGVHMIEYAVLAFLVAHASLRTWPDRSRARVAAVAVLVTCGWGVLDEIHQAFVPGRATDAIDLLADVVGAIVGSTARLVVSTLRASQPAQESA</sequence>
<keyword evidence="1" id="KW-0472">Membrane</keyword>
<reference evidence="3 4" key="1">
    <citation type="submission" date="2015-03" db="EMBL/GenBank/DDBJ databases">
        <title>Genome assembly of Sandaracinus amylolyticus DSM 53668.</title>
        <authorList>
            <person name="Sharma G."/>
            <person name="Subramanian S."/>
        </authorList>
    </citation>
    <scope>NUCLEOTIDE SEQUENCE [LARGE SCALE GENOMIC DNA]</scope>
    <source>
        <strain evidence="3 4">DSM 53668</strain>
    </source>
</reference>
<evidence type="ECO:0000313" key="3">
    <source>
        <dbReference type="EMBL" id="AKF06186.1"/>
    </source>
</evidence>
<dbReference type="AlphaFoldDB" id="A0A0F6W337"/>
<dbReference type="Proteomes" id="UP000034883">
    <property type="component" value="Chromosome"/>
</dbReference>
<dbReference type="STRING" id="927083.DB32_003335"/>
<feature type="transmembrane region" description="Helical" evidence="1">
    <location>
        <begin position="7"/>
        <end position="25"/>
    </location>
</feature>
<dbReference type="OrthoDB" id="5422112at2"/>
<feature type="transmembrane region" description="Helical" evidence="1">
    <location>
        <begin position="45"/>
        <end position="62"/>
    </location>
</feature>